<protein>
    <submittedName>
        <fullName evidence="1">Uncharacterized protein</fullName>
    </submittedName>
</protein>
<sequence length="65" mass="7432">MPPDLSRLPGLLRAVMSRSPYFYQKLFIIKLKVGCMETKSGTGKNKLYHAVDDEAKRNLVMFQAK</sequence>
<dbReference type="AlphaFoldDB" id="A0A0W8F898"/>
<reference evidence="1" key="1">
    <citation type="journal article" date="2015" name="Proc. Natl. Acad. Sci. U.S.A.">
        <title>Networks of energetic and metabolic interactions define dynamics in microbial communities.</title>
        <authorList>
            <person name="Embree M."/>
            <person name="Liu J.K."/>
            <person name="Al-Bassam M.M."/>
            <person name="Zengler K."/>
        </authorList>
    </citation>
    <scope>NUCLEOTIDE SEQUENCE</scope>
</reference>
<evidence type="ECO:0000313" key="1">
    <source>
        <dbReference type="EMBL" id="KUG17085.1"/>
    </source>
</evidence>
<proteinExistence type="predicted"/>
<comment type="caution">
    <text evidence="1">The sequence shown here is derived from an EMBL/GenBank/DDBJ whole genome shotgun (WGS) entry which is preliminary data.</text>
</comment>
<accession>A0A0W8F898</accession>
<dbReference type="EMBL" id="LNQE01001464">
    <property type="protein sequence ID" value="KUG17085.1"/>
    <property type="molecule type" value="Genomic_DNA"/>
</dbReference>
<organism evidence="1">
    <name type="scientific">hydrocarbon metagenome</name>
    <dbReference type="NCBI Taxonomy" id="938273"/>
    <lineage>
        <taxon>unclassified sequences</taxon>
        <taxon>metagenomes</taxon>
        <taxon>ecological metagenomes</taxon>
    </lineage>
</organism>
<gene>
    <name evidence="1" type="ORF">ASZ90_013229</name>
</gene>
<name>A0A0W8F898_9ZZZZ</name>